<dbReference type="Gene3D" id="3.30.70.270">
    <property type="match status" value="1"/>
</dbReference>
<gene>
    <name evidence="4" type="ORF">JGU71_09480</name>
</gene>
<dbReference type="InterPro" id="IPR000160">
    <property type="entry name" value="GGDEF_dom"/>
</dbReference>
<dbReference type="RefSeq" id="WP_199703832.1">
    <property type="nucleotide sequence ID" value="NZ_JAEMNV010000003.1"/>
</dbReference>
<dbReference type="SMART" id="SM00267">
    <property type="entry name" value="GGDEF"/>
    <property type="match status" value="1"/>
</dbReference>
<dbReference type="InterPro" id="IPR035919">
    <property type="entry name" value="EAL_sf"/>
</dbReference>
<dbReference type="Gene3D" id="3.20.20.450">
    <property type="entry name" value="EAL domain"/>
    <property type="match status" value="1"/>
</dbReference>
<keyword evidence="1" id="KW-1133">Transmembrane helix</keyword>
<proteinExistence type="predicted"/>
<evidence type="ECO:0000313" key="4">
    <source>
        <dbReference type="EMBL" id="MBJ8339116.1"/>
    </source>
</evidence>
<feature type="domain" description="EAL" evidence="2">
    <location>
        <begin position="332"/>
        <end position="589"/>
    </location>
</feature>
<dbReference type="EMBL" id="JAEMNV010000003">
    <property type="protein sequence ID" value="MBJ8339116.1"/>
    <property type="molecule type" value="Genomic_DNA"/>
</dbReference>
<dbReference type="GO" id="GO:0071111">
    <property type="term" value="F:cyclic-guanylate-specific phosphodiesterase activity"/>
    <property type="evidence" value="ECO:0007669"/>
    <property type="project" value="InterPro"/>
</dbReference>
<feature type="transmembrane region" description="Helical" evidence="1">
    <location>
        <begin position="130"/>
        <end position="147"/>
    </location>
</feature>
<evidence type="ECO:0000256" key="1">
    <source>
        <dbReference type="SAM" id="Phobius"/>
    </source>
</evidence>
<dbReference type="SUPFAM" id="SSF55073">
    <property type="entry name" value="Nucleotide cyclase"/>
    <property type="match status" value="1"/>
</dbReference>
<keyword evidence="5" id="KW-1185">Reference proteome</keyword>
<dbReference type="PROSITE" id="PS50883">
    <property type="entry name" value="EAL"/>
    <property type="match status" value="1"/>
</dbReference>
<dbReference type="PANTHER" id="PTHR33121:SF70">
    <property type="entry name" value="SIGNALING PROTEIN YKOW"/>
    <property type="match status" value="1"/>
</dbReference>
<dbReference type="Pfam" id="PF00563">
    <property type="entry name" value="EAL"/>
    <property type="match status" value="1"/>
</dbReference>
<feature type="transmembrane region" description="Helical" evidence="1">
    <location>
        <begin position="55"/>
        <end position="75"/>
    </location>
</feature>
<accession>A0A934NPN1</accession>
<dbReference type="PANTHER" id="PTHR33121">
    <property type="entry name" value="CYCLIC DI-GMP PHOSPHODIESTERASE PDEF"/>
    <property type="match status" value="1"/>
</dbReference>
<feature type="transmembrane region" description="Helical" evidence="1">
    <location>
        <begin position="153"/>
        <end position="174"/>
    </location>
</feature>
<dbReference type="Proteomes" id="UP000655868">
    <property type="component" value="Unassembled WGS sequence"/>
</dbReference>
<name>A0A934NPN1_9NOCA</name>
<dbReference type="SMART" id="SM00052">
    <property type="entry name" value="EAL"/>
    <property type="match status" value="1"/>
</dbReference>
<evidence type="ECO:0000259" key="3">
    <source>
        <dbReference type="PROSITE" id="PS50887"/>
    </source>
</evidence>
<dbReference type="NCBIfam" id="TIGR00254">
    <property type="entry name" value="GGDEF"/>
    <property type="match status" value="1"/>
</dbReference>
<protein>
    <submittedName>
        <fullName evidence="4">Bifunctional diguanylate cyclase/phosphodiesterase</fullName>
    </submittedName>
</protein>
<evidence type="ECO:0000313" key="5">
    <source>
        <dbReference type="Proteomes" id="UP000655868"/>
    </source>
</evidence>
<dbReference type="InterPro" id="IPR043128">
    <property type="entry name" value="Rev_trsase/Diguanyl_cyclase"/>
</dbReference>
<dbReference type="FunFam" id="3.30.70.270:FF:000001">
    <property type="entry name" value="Diguanylate cyclase domain protein"/>
    <property type="match status" value="1"/>
</dbReference>
<evidence type="ECO:0000259" key="2">
    <source>
        <dbReference type="PROSITE" id="PS50883"/>
    </source>
</evidence>
<dbReference type="CDD" id="cd01949">
    <property type="entry name" value="GGDEF"/>
    <property type="match status" value="1"/>
</dbReference>
<dbReference type="InterPro" id="IPR029787">
    <property type="entry name" value="Nucleotide_cyclase"/>
</dbReference>
<dbReference type="InterPro" id="IPR001633">
    <property type="entry name" value="EAL_dom"/>
</dbReference>
<sequence>MNGIGGWLRLRGTRAPGVVSPAVMARTTGAFFTFGGVFGLAQTAVMPVDMRGSRLVCALLAAACLVMGIVILALGDRIPVRQQQWLLFSPTPFVAAGVWESTSNIAAIGVAGFFVTVTCTGAFFLSWPAASANTVVGVVCCMTTLGLRPGLHWWAGLVTSGVVIAVFFVVGVLMRVASEADVDPLTGLLNRRGFARQLELEIARATKSRTALALILVDLDRFKDINDESGHAAGDVALQEVADTWRKMLGTNAILARIGGDEFTLLLPGCCERDAVRVAESMRNAISVGCSAGITAWQLGESASFMVSRADVGLYRAKEAGRNRSVVETSHQPLLAAELVEAIENDRLNVAFQPIVAVDAGASVIGFEALLRWCSATQKGVTPAEIIRVAEEYELISSLGRQVLATACRQAVVLQRMYTDRALMLSVNVSGLELIRADYVRSVNEVLQETGWPSAQLVLEVTESVLDLDARTTYANLTELRAQGVRIAIDDFGTGYSSLSRLASLPTDILKLDASFVAAVQADSPPPPPLLSVIAKLSEKLGLPVIIEGVENAEQAAVLEPLGFTLAQGFYYGRPQEMDILVASADAARHADTRR</sequence>
<comment type="caution">
    <text evidence="4">The sequence shown here is derived from an EMBL/GenBank/DDBJ whole genome shotgun (WGS) entry which is preliminary data.</text>
</comment>
<dbReference type="SUPFAM" id="SSF141868">
    <property type="entry name" value="EAL domain-like"/>
    <property type="match status" value="1"/>
</dbReference>
<feature type="transmembrane region" description="Helical" evidence="1">
    <location>
        <begin position="105"/>
        <end position="125"/>
    </location>
</feature>
<dbReference type="PROSITE" id="PS50887">
    <property type="entry name" value="GGDEF"/>
    <property type="match status" value="1"/>
</dbReference>
<keyword evidence="1" id="KW-0472">Membrane</keyword>
<reference evidence="4" key="1">
    <citation type="submission" date="2020-12" db="EMBL/GenBank/DDBJ databases">
        <title>Antrihabitans popcorni sp. nov. and Antrihabitans auranticaus sp. nov., isolated from a larva cave.</title>
        <authorList>
            <person name="Lee S.D."/>
            <person name="Kim I.S."/>
        </authorList>
    </citation>
    <scope>NUCLEOTIDE SEQUENCE</scope>
    <source>
        <strain evidence="4">YC3-6</strain>
    </source>
</reference>
<dbReference type="AlphaFoldDB" id="A0A934NPN1"/>
<feature type="transmembrane region" description="Helical" evidence="1">
    <location>
        <begin position="29"/>
        <end position="48"/>
    </location>
</feature>
<dbReference type="Pfam" id="PF00990">
    <property type="entry name" value="GGDEF"/>
    <property type="match status" value="1"/>
</dbReference>
<dbReference type="InterPro" id="IPR050706">
    <property type="entry name" value="Cyclic-di-GMP_PDE-like"/>
</dbReference>
<organism evidence="4 5">
    <name type="scientific">Antrihabitans stalagmiti</name>
    <dbReference type="NCBI Taxonomy" id="2799499"/>
    <lineage>
        <taxon>Bacteria</taxon>
        <taxon>Bacillati</taxon>
        <taxon>Actinomycetota</taxon>
        <taxon>Actinomycetes</taxon>
        <taxon>Mycobacteriales</taxon>
        <taxon>Nocardiaceae</taxon>
        <taxon>Antrihabitans</taxon>
    </lineage>
</organism>
<dbReference type="CDD" id="cd01948">
    <property type="entry name" value="EAL"/>
    <property type="match status" value="1"/>
</dbReference>
<feature type="domain" description="GGDEF" evidence="3">
    <location>
        <begin position="210"/>
        <end position="330"/>
    </location>
</feature>
<keyword evidence="1" id="KW-0812">Transmembrane</keyword>